<dbReference type="EMBL" id="SNRW01001213">
    <property type="protein sequence ID" value="KAA6397286.1"/>
    <property type="molecule type" value="Genomic_DNA"/>
</dbReference>
<name>A0A5J4WRU0_9EUKA</name>
<protein>
    <submittedName>
        <fullName evidence="1">Uncharacterized protein</fullName>
    </submittedName>
</protein>
<reference evidence="1 2" key="1">
    <citation type="submission" date="2019-03" db="EMBL/GenBank/DDBJ databases">
        <title>Single cell metagenomics reveals metabolic interactions within the superorganism composed of flagellate Streblomastix strix and complex community of Bacteroidetes bacteria on its surface.</title>
        <authorList>
            <person name="Treitli S.C."/>
            <person name="Kolisko M."/>
            <person name="Husnik F."/>
            <person name="Keeling P."/>
            <person name="Hampl V."/>
        </authorList>
    </citation>
    <scope>NUCLEOTIDE SEQUENCE [LARGE SCALE GENOMIC DNA]</scope>
    <source>
        <strain evidence="1">ST1C</strain>
    </source>
</reference>
<organism evidence="1 2">
    <name type="scientific">Streblomastix strix</name>
    <dbReference type="NCBI Taxonomy" id="222440"/>
    <lineage>
        <taxon>Eukaryota</taxon>
        <taxon>Metamonada</taxon>
        <taxon>Preaxostyla</taxon>
        <taxon>Oxymonadida</taxon>
        <taxon>Streblomastigidae</taxon>
        <taxon>Streblomastix</taxon>
    </lineage>
</organism>
<comment type="caution">
    <text evidence="1">The sequence shown here is derived from an EMBL/GenBank/DDBJ whole genome shotgun (WGS) entry which is preliminary data.</text>
</comment>
<dbReference type="AlphaFoldDB" id="A0A5J4WRU0"/>
<sequence length="131" mass="15057">MYKFSLDKYTRHNEFLRKEENQEQVKKCMMSMRENCLIGCQMGHITTKNIKDYFHELWTQSAAASASQISSKSDHNYQIKNLPISSPTQNTILSHQKPNPYSPLTQQSISPLIVFHPQSLEPFLLTAVPAT</sequence>
<gene>
    <name evidence="1" type="ORF">EZS28_007183</name>
</gene>
<evidence type="ECO:0000313" key="1">
    <source>
        <dbReference type="EMBL" id="KAA6397286.1"/>
    </source>
</evidence>
<proteinExistence type="predicted"/>
<dbReference type="Proteomes" id="UP000324800">
    <property type="component" value="Unassembled WGS sequence"/>
</dbReference>
<accession>A0A5J4WRU0</accession>
<evidence type="ECO:0000313" key="2">
    <source>
        <dbReference type="Proteomes" id="UP000324800"/>
    </source>
</evidence>